<evidence type="ECO:0000313" key="3">
    <source>
        <dbReference type="Proteomes" id="UP001218188"/>
    </source>
</evidence>
<feature type="region of interest" description="Disordered" evidence="1">
    <location>
        <begin position="243"/>
        <end position="263"/>
    </location>
</feature>
<comment type="caution">
    <text evidence="2">The sequence shown here is derived from an EMBL/GenBank/DDBJ whole genome shotgun (WGS) entry which is preliminary data.</text>
</comment>
<organism evidence="2 3">
    <name type="scientific">Mycena alexandri</name>
    <dbReference type="NCBI Taxonomy" id="1745969"/>
    <lineage>
        <taxon>Eukaryota</taxon>
        <taxon>Fungi</taxon>
        <taxon>Dikarya</taxon>
        <taxon>Basidiomycota</taxon>
        <taxon>Agaricomycotina</taxon>
        <taxon>Agaricomycetes</taxon>
        <taxon>Agaricomycetidae</taxon>
        <taxon>Agaricales</taxon>
        <taxon>Marasmiineae</taxon>
        <taxon>Mycenaceae</taxon>
        <taxon>Mycena</taxon>
    </lineage>
</organism>
<protein>
    <submittedName>
        <fullName evidence="2">Uncharacterized protein</fullName>
    </submittedName>
</protein>
<feature type="region of interest" description="Disordered" evidence="1">
    <location>
        <begin position="182"/>
        <end position="226"/>
    </location>
</feature>
<proteinExistence type="predicted"/>
<name>A0AAD6S651_9AGAR</name>
<accession>A0AAD6S651</accession>
<dbReference type="EMBL" id="JARJCM010000228">
    <property type="protein sequence ID" value="KAJ7021554.1"/>
    <property type="molecule type" value="Genomic_DNA"/>
</dbReference>
<dbReference type="AlphaFoldDB" id="A0AAD6S651"/>
<evidence type="ECO:0000256" key="1">
    <source>
        <dbReference type="SAM" id="MobiDB-lite"/>
    </source>
</evidence>
<gene>
    <name evidence="2" type="ORF">C8F04DRAFT_1195317</name>
</gene>
<reference evidence="2" key="1">
    <citation type="submission" date="2023-03" db="EMBL/GenBank/DDBJ databases">
        <title>Massive genome expansion in bonnet fungi (Mycena s.s.) driven by repeated elements and novel gene families across ecological guilds.</title>
        <authorList>
            <consortium name="Lawrence Berkeley National Laboratory"/>
            <person name="Harder C.B."/>
            <person name="Miyauchi S."/>
            <person name="Viragh M."/>
            <person name="Kuo A."/>
            <person name="Thoen E."/>
            <person name="Andreopoulos B."/>
            <person name="Lu D."/>
            <person name="Skrede I."/>
            <person name="Drula E."/>
            <person name="Henrissat B."/>
            <person name="Morin E."/>
            <person name="Kohler A."/>
            <person name="Barry K."/>
            <person name="LaButti K."/>
            <person name="Morin E."/>
            <person name="Salamov A."/>
            <person name="Lipzen A."/>
            <person name="Mereny Z."/>
            <person name="Hegedus B."/>
            <person name="Baldrian P."/>
            <person name="Stursova M."/>
            <person name="Weitz H."/>
            <person name="Taylor A."/>
            <person name="Grigoriev I.V."/>
            <person name="Nagy L.G."/>
            <person name="Martin F."/>
            <person name="Kauserud H."/>
        </authorList>
    </citation>
    <scope>NUCLEOTIDE SEQUENCE</scope>
    <source>
        <strain evidence="2">CBHHK200</strain>
    </source>
</reference>
<dbReference type="Proteomes" id="UP001218188">
    <property type="component" value="Unassembled WGS sequence"/>
</dbReference>
<sequence>MLTTANTKRKHCCGKTLGAATAENGSFGCTQETGGWASVAHMEAEYRLTRTWRAREERQIGRAAEVKMTGKGDANVVLQGRSKGGRNGGKTEASDNCNPSVFYARSRLMKRTEPNARHAPGVSFTRGICAYGLRSVKTGAAKLGGGEGWSEFHRGRALEVGVEQPERCRRGGAGRQRVMRRGRGQVGQHGISERGGRRAGCGGDGDEEKGRHCRAGMPRRQQQNGAQRWMDLCRGAWIARRTREATDGRQEKSGRQGEGRRCRPCEEGDLREVDRARETEGEVATACRAAACCAGGRKGRRAPRVPMPRERRYGEAISMLRKIWTQRRPIRTPKAFMINASRRPFGLRFSSLKSDAGPADAHWQIWDHLKPDGLLPLYNGAESRNVPSIQITCRIPKTWPISVRTRTALRPPYSCTHVGDPRRILPSSRVAPKFARSRFTAPVLAPVHARKTSPNIASLWRAQITVATRTLGH</sequence>
<keyword evidence="3" id="KW-1185">Reference proteome</keyword>
<evidence type="ECO:0000313" key="2">
    <source>
        <dbReference type="EMBL" id="KAJ7021554.1"/>
    </source>
</evidence>